<reference evidence="10 11" key="1">
    <citation type="journal article" date="2019" name="Int. J. Syst. Evol. Microbiol.">
        <title>The Global Catalogue of Microorganisms (GCM) 10K type strain sequencing project: providing services to taxonomists for standard genome sequencing and annotation.</title>
        <authorList>
            <consortium name="The Broad Institute Genomics Platform"/>
            <consortium name="The Broad Institute Genome Sequencing Center for Infectious Disease"/>
            <person name="Wu L."/>
            <person name="Ma J."/>
        </authorList>
    </citation>
    <scope>NUCLEOTIDE SEQUENCE [LARGE SCALE GENOMIC DNA]</scope>
    <source>
        <strain evidence="10 11">JCM 13249</strain>
    </source>
</reference>
<evidence type="ECO:0000259" key="9">
    <source>
        <dbReference type="PROSITE" id="PS50929"/>
    </source>
</evidence>
<dbReference type="PROSITE" id="PS50929">
    <property type="entry name" value="ABC_TM1F"/>
    <property type="match status" value="1"/>
</dbReference>
<evidence type="ECO:0008006" key="12">
    <source>
        <dbReference type="Google" id="ProtNLM"/>
    </source>
</evidence>
<feature type="domain" description="ABC transporter" evidence="8">
    <location>
        <begin position="340"/>
        <end position="556"/>
    </location>
</feature>
<comment type="caution">
    <text evidence="10">The sequence shown here is derived from an EMBL/GenBank/DDBJ whole genome shotgun (WGS) entry which is preliminary data.</text>
</comment>
<keyword evidence="4" id="KW-0067">ATP-binding</keyword>
<evidence type="ECO:0000256" key="6">
    <source>
        <dbReference type="ARBA" id="ARBA00023136"/>
    </source>
</evidence>
<keyword evidence="3" id="KW-0547">Nucleotide-binding</keyword>
<keyword evidence="5 7" id="KW-1133">Transmembrane helix</keyword>
<sequence length="556" mass="57690">MSEVGAVGTGPVDPRLLRLPGMRRYLAGIGAFGIVTAIIVVGFADSLARVLAGVAQGRLDTAALATAVAFAAARGVLVAARGATATSAAATLKAHLRADLLTRALDRGPVWLRGQRAGELATLAGPGVNALDAYLIGYLPVLVTAVTVPVAVLGRLALADRTAALTVALTLPLVPIFAALVGWHTASATRRQWRLLHRLGGHFLDMLTGMTTLRAFGRAAAQVEVVRAMADKHRDATMRTLRLAFLSALVLELLATLSVALVAVPVGVTLLDGGITLPVALLVLLLTPEAFAPLRAAGAQFHASQEGLAALREIFAVREAGPSAPARSGGVAARPRASRIVFDNTTFEYGGQRVLRDVTVEIAPGERIALIGPSGGGKSTLLHALLGFLTPASGRVLVGSTDLADVDLAAWRERIAWVPQRPYLFAASVADNIRLGLPDAPDDAVRAAAAAADASGFVAALPRGYATDLGERGVGLSSGQRQRLGVARAFLRDADLLLLDEPTARLDGGSEAAVIEATPRLLAGRTAVFVAHRPAMLPLADRVLLVRDGTVREVTA</sequence>
<dbReference type="InterPro" id="IPR036640">
    <property type="entry name" value="ABC1_TM_sf"/>
</dbReference>
<dbReference type="InterPro" id="IPR003439">
    <property type="entry name" value="ABC_transporter-like_ATP-bd"/>
</dbReference>
<evidence type="ECO:0000256" key="1">
    <source>
        <dbReference type="ARBA" id="ARBA00004651"/>
    </source>
</evidence>
<evidence type="ECO:0000313" key="11">
    <source>
        <dbReference type="Proteomes" id="UP001500655"/>
    </source>
</evidence>
<gene>
    <name evidence="10" type="ORF">GCM10009681_53770</name>
</gene>
<dbReference type="PANTHER" id="PTHR24221">
    <property type="entry name" value="ATP-BINDING CASSETTE SUB-FAMILY B"/>
    <property type="match status" value="1"/>
</dbReference>
<keyword evidence="2 7" id="KW-0812">Transmembrane</keyword>
<evidence type="ECO:0000256" key="5">
    <source>
        <dbReference type="ARBA" id="ARBA00022989"/>
    </source>
</evidence>
<feature type="transmembrane region" description="Helical" evidence="7">
    <location>
        <begin position="135"/>
        <end position="156"/>
    </location>
</feature>
<feature type="transmembrane region" description="Helical" evidence="7">
    <location>
        <begin position="241"/>
        <end position="264"/>
    </location>
</feature>
<dbReference type="SUPFAM" id="SSF52540">
    <property type="entry name" value="P-loop containing nucleoside triphosphate hydrolases"/>
    <property type="match status" value="1"/>
</dbReference>
<dbReference type="Gene3D" id="1.20.1560.10">
    <property type="entry name" value="ABC transporter type 1, transmembrane domain"/>
    <property type="match status" value="1"/>
</dbReference>
<dbReference type="Gene3D" id="3.40.50.300">
    <property type="entry name" value="P-loop containing nucleotide triphosphate hydrolases"/>
    <property type="match status" value="1"/>
</dbReference>
<dbReference type="InterPro" id="IPR011527">
    <property type="entry name" value="ABC1_TM_dom"/>
</dbReference>
<protein>
    <recommendedName>
        <fullName evidence="12">Thiol reductant ABC exporter subunit CydD</fullName>
    </recommendedName>
</protein>
<keyword evidence="11" id="KW-1185">Reference proteome</keyword>
<dbReference type="InterPro" id="IPR014216">
    <property type="entry name" value="ABC_transptr_CydD"/>
</dbReference>
<comment type="subcellular location">
    <subcellularLocation>
        <location evidence="1">Cell membrane</location>
        <topology evidence="1">Multi-pass membrane protein</topology>
    </subcellularLocation>
</comment>
<evidence type="ECO:0000313" key="10">
    <source>
        <dbReference type="EMBL" id="GAA1775474.1"/>
    </source>
</evidence>
<dbReference type="SUPFAM" id="SSF90123">
    <property type="entry name" value="ABC transporter transmembrane region"/>
    <property type="match status" value="1"/>
</dbReference>
<feature type="transmembrane region" description="Helical" evidence="7">
    <location>
        <begin position="163"/>
        <end position="183"/>
    </location>
</feature>
<dbReference type="NCBIfam" id="TIGR02857">
    <property type="entry name" value="CydD"/>
    <property type="match status" value="1"/>
</dbReference>
<dbReference type="InterPro" id="IPR017871">
    <property type="entry name" value="ABC_transporter-like_CS"/>
</dbReference>
<dbReference type="CDD" id="cd18584">
    <property type="entry name" value="ABC_6TM_AarD_CydD"/>
    <property type="match status" value="1"/>
</dbReference>
<dbReference type="PROSITE" id="PS00211">
    <property type="entry name" value="ABC_TRANSPORTER_1"/>
    <property type="match status" value="1"/>
</dbReference>
<evidence type="ECO:0000256" key="3">
    <source>
        <dbReference type="ARBA" id="ARBA00022741"/>
    </source>
</evidence>
<dbReference type="InterPro" id="IPR039421">
    <property type="entry name" value="Type_1_exporter"/>
</dbReference>
<evidence type="ECO:0000259" key="8">
    <source>
        <dbReference type="PROSITE" id="PS50893"/>
    </source>
</evidence>
<evidence type="ECO:0000256" key="4">
    <source>
        <dbReference type="ARBA" id="ARBA00022840"/>
    </source>
</evidence>
<dbReference type="InterPro" id="IPR027417">
    <property type="entry name" value="P-loop_NTPase"/>
</dbReference>
<proteinExistence type="predicted"/>
<evidence type="ECO:0000256" key="2">
    <source>
        <dbReference type="ARBA" id="ARBA00022692"/>
    </source>
</evidence>
<accession>A0ABN2L795</accession>
<dbReference type="Proteomes" id="UP001500655">
    <property type="component" value="Unassembled WGS sequence"/>
</dbReference>
<dbReference type="Pfam" id="PF00005">
    <property type="entry name" value="ABC_tran"/>
    <property type="match status" value="1"/>
</dbReference>
<dbReference type="PANTHER" id="PTHR24221:SF590">
    <property type="entry name" value="COMPONENT LINKED WITH THE ASSEMBLY OF CYTOCHROME' TRANSPORT TRANSMEMBRANE ATP-BINDING PROTEIN ABC TRANSPORTER CYDD-RELATED"/>
    <property type="match status" value="1"/>
</dbReference>
<feature type="transmembrane region" description="Helical" evidence="7">
    <location>
        <begin position="25"/>
        <end position="44"/>
    </location>
</feature>
<keyword evidence="6 7" id="KW-0472">Membrane</keyword>
<dbReference type="SMART" id="SM00382">
    <property type="entry name" value="AAA"/>
    <property type="match status" value="1"/>
</dbReference>
<evidence type="ECO:0000256" key="7">
    <source>
        <dbReference type="SAM" id="Phobius"/>
    </source>
</evidence>
<dbReference type="EMBL" id="BAAALS010000043">
    <property type="protein sequence ID" value="GAA1775474.1"/>
    <property type="molecule type" value="Genomic_DNA"/>
</dbReference>
<feature type="domain" description="ABC transmembrane type-1" evidence="9">
    <location>
        <begin position="27"/>
        <end position="306"/>
    </location>
</feature>
<dbReference type="PROSITE" id="PS50893">
    <property type="entry name" value="ABC_TRANSPORTER_2"/>
    <property type="match status" value="1"/>
</dbReference>
<organism evidence="10 11">
    <name type="scientific">Luedemannella helvata</name>
    <dbReference type="NCBI Taxonomy" id="349315"/>
    <lineage>
        <taxon>Bacteria</taxon>
        <taxon>Bacillati</taxon>
        <taxon>Actinomycetota</taxon>
        <taxon>Actinomycetes</taxon>
        <taxon>Micromonosporales</taxon>
        <taxon>Micromonosporaceae</taxon>
        <taxon>Luedemannella</taxon>
    </lineage>
</organism>
<dbReference type="InterPro" id="IPR003593">
    <property type="entry name" value="AAA+_ATPase"/>
</dbReference>
<dbReference type="Pfam" id="PF00664">
    <property type="entry name" value="ABC_membrane"/>
    <property type="match status" value="1"/>
</dbReference>
<name>A0ABN2L795_9ACTN</name>